<reference evidence="5 6" key="1">
    <citation type="submission" date="2018-04" db="EMBL/GenBank/DDBJ databases">
        <authorList>
            <person name="Zhang X."/>
            <person name="Yuan J."/>
            <person name="Li F."/>
            <person name="Xiang J."/>
        </authorList>
    </citation>
    <scope>NUCLEOTIDE SEQUENCE [LARGE SCALE GENOMIC DNA]</scope>
    <source>
        <tissue evidence="5">Muscle</tissue>
    </source>
</reference>
<dbReference type="STRING" id="6689.A0A423TZS3"/>
<dbReference type="SUPFAM" id="SSF90257">
    <property type="entry name" value="Myosin rod fragments"/>
    <property type="match status" value="2"/>
</dbReference>
<evidence type="ECO:0000256" key="1">
    <source>
        <dbReference type="ARBA" id="ARBA00008314"/>
    </source>
</evidence>
<dbReference type="GO" id="GO:0045214">
    <property type="term" value="P:sarcomere organization"/>
    <property type="evidence" value="ECO:0007669"/>
    <property type="project" value="TreeGrafter"/>
</dbReference>
<evidence type="ECO:0000313" key="5">
    <source>
        <dbReference type="EMBL" id="ROT81922.1"/>
    </source>
</evidence>
<evidence type="ECO:0000256" key="3">
    <source>
        <dbReference type="SAM" id="Coils"/>
    </source>
</evidence>
<dbReference type="Pfam" id="PF01576">
    <property type="entry name" value="Myosin_tail_1"/>
    <property type="match status" value="1"/>
</dbReference>
<dbReference type="Proteomes" id="UP000283509">
    <property type="component" value="Unassembled WGS sequence"/>
</dbReference>
<dbReference type="InterPro" id="IPR002928">
    <property type="entry name" value="Myosin_tail"/>
</dbReference>
<comment type="similarity">
    <text evidence="1">Belongs to the TRAFAC class myosin-kinesin ATPase superfamily. Myosin family.</text>
</comment>
<dbReference type="GO" id="GO:0000146">
    <property type="term" value="F:microfilament motor activity"/>
    <property type="evidence" value="ECO:0007669"/>
    <property type="project" value="TreeGrafter"/>
</dbReference>
<proteinExistence type="inferred from homology"/>
<sequence length="341" mass="39845">MNEIHSKLDEANRTLNDFDASKKKLAVENTDLLRQLEEAESQIGQLSKIKLSLTNQLEDTRKLADDECRERATLLGKFRNLEHDIDGLREQLDEESEGKADLQRQLSKANAEAQMWRAKYESEGVARVEELEAARMKLAARLEEAEGQIEQLNVKNMNLEKTKQRISTELEDMQIQCERAQALADAAEKKQKNFDRIISEWKMKVDDPSMRSRRMQDALRLRRRNFRLPLRKLKLPWNRRRTTRCVSLSSQVRQEIDRRIQEKEEEFENTRKCHQRAIDSMQASLEAEAKGKAEALRMKKKLESDINELEIALDHSNKANADLQKQIKKIQGRYERCPDSS</sequence>
<dbReference type="InterPro" id="IPR014751">
    <property type="entry name" value="XRCC4-like_C"/>
</dbReference>
<dbReference type="FunFam" id="1.20.5.340:FF:000025">
    <property type="entry name" value="Myosin heavy chain, isoform G"/>
    <property type="match status" value="1"/>
</dbReference>
<organism evidence="5 6">
    <name type="scientific">Penaeus vannamei</name>
    <name type="common">Whiteleg shrimp</name>
    <name type="synonym">Litopenaeus vannamei</name>
    <dbReference type="NCBI Taxonomy" id="6689"/>
    <lineage>
        <taxon>Eukaryota</taxon>
        <taxon>Metazoa</taxon>
        <taxon>Ecdysozoa</taxon>
        <taxon>Arthropoda</taxon>
        <taxon>Crustacea</taxon>
        <taxon>Multicrustacea</taxon>
        <taxon>Malacostraca</taxon>
        <taxon>Eumalacostraca</taxon>
        <taxon>Eucarida</taxon>
        <taxon>Decapoda</taxon>
        <taxon>Dendrobranchiata</taxon>
        <taxon>Penaeoidea</taxon>
        <taxon>Penaeidae</taxon>
        <taxon>Penaeus</taxon>
    </lineage>
</organism>
<dbReference type="PANTHER" id="PTHR45615">
    <property type="entry name" value="MYOSIN HEAVY CHAIN, NON-MUSCLE"/>
    <property type="match status" value="1"/>
</dbReference>
<dbReference type="GO" id="GO:0051015">
    <property type="term" value="F:actin filament binding"/>
    <property type="evidence" value="ECO:0007669"/>
    <property type="project" value="TreeGrafter"/>
</dbReference>
<dbReference type="GO" id="GO:0005737">
    <property type="term" value="C:cytoplasm"/>
    <property type="evidence" value="ECO:0007669"/>
    <property type="project" value="TreeGrafter"/>
</dbReference>
<comment type="caution">
    <text evidence="5">The sequence shown here is derived from an EMBL/GenBank/DDBJ whole genome shotgun (WGS) entry which is preliminary data.</text>
</comment>
<keyword evidence="2 3" id="KW-0175">Coiled coil</keyword>
<dbReference type="GO" id="GO:0016460">
    <property type="term" value="C:myosin II complex"/>
    <property type="evidence" value="ECO:0007669"/>
    <property type="project" value="TreeGrafter"/>
</dbReference>
<evidence type="ECO:0000259" key="4">
    <source>
        <dbReference type="Pfam" id="PF01576"/>
    </source>
</evidence>
<dbReference type="EMBL" id="QCYY01000904">
    <property type="protein sequence ID" value="ROT81922.1"/>
    <property type="molecule type" value="Genomic_DNA"/>
</dbReference>
<protein>
    <submittedName>
        <fullName evidence="5">Myosin heavy chain, isoform N</fullName>
    </submittedName>
</protein>
<evidence type="ECO:0000313" key="6">
    <source>
        <dbReference type="Proteomes" id="UP000283509"/>
    </source>
</evidence>
<dbReference type="GO" id="GO:0006936">
    <property type="term" value="P:muscle contraction"/>
    <property type="evidence" value="ECO:0007669"/>
    <property type="project" value="TreeGrafter"/>
</dbReference>
<dbReference type="OrthoDB" id="6108017at2759"/>
<reference evidence="5 6" key="2">
    <citation type="submission" date="2019-01" db="EMBL/GenBank/DDBJ databases">
        <title>The decoding of complex shrimp genome reveals the adaptation for benthos swimmer, frequently molting mechanism and breeding impact on genome.</title>
        <authorList>
            <person name="Sun Y."/>
            <person name="Gao Y."/>
            <person name="Yu Y."/>
        </authorList>
    </citation>
    <scope>NUCLEOTIDE SEQUENCE [LARGE SCALE GENOMIC DNA]</scope>
    <source>
        <tissue evidence="5">Muscle</tissue>
    </source>
</reference>
<dbReference type="Gene3D" id="1.20.5.370">
    <property type="match status" value="2"/>
</dbReference>
<accession>A0A423TZS3</accession>
<feature type="coiled-coil region" evidence="3">
    <location>
        <begin position="253"/>
        <end position="333"/>
    </location>
</feature>
<keyword evidence="6" id="KW-1185">Reference proteome</keyword>
<dbReference type="Gene3D" id="1.20.5.340">
    <property type="match status" value="2"/>
</dbReference>
<dbReference type="AlphaFoldDB" id="A0A423TZS3"/>
<feature type="coiled-coil region" evidence="3">
    <location>
        <begin position="8"/>
        <end position="190"/>
    </location>
</feature>
<dbReference type="PANTHER" id="PTHR45615:SF27">
    <property type="entry name" value="MYOSIN HEAVY CHAIN, MUSCLE"/>
    <property type="match status" value="1"/>
</dbReference>
<feature type="domain" description="Myosin tail" evidence="4">
    <location>
        <begin position="1"/>
        <end position="203"/>
    </location>
</feature>
<gene>
    <name evidence="5" type="ORF">C7M84_024909</name>
</gene>
<dbReference type="GO" id="GO:0032982">
    <property type="term" value="C:myosin filament"/>
    <property type="evidence" value="ECO:0007669"/>
    <property type="project" value="TreeGrafter"/>
</dbReference>
<dbReference type="FunFam" id="1.20.5.370:FF:000009">
    <property type="entry name" value="Myosin heavy chain, isoform G"/>
    <property type="match status" value="1"/>
</dbReference>
<evidence type="ECO:0000256" key="2">
    <source>
        <dbReference type="ARBA" id="ARBA00023054"/>
    </source>
</evidence>
<name>A0A423TZS3_PENVA</name>